<organism evidence="2 3">
    <name type="scientific">Rosa chinensis</name>
    <name type="common">China rose</name>
    <dbReference type="NCBI Taxonomy" id="74649"/>
    <lineage>
        <taxon>Eukaryota</taxon>
        <taxon>Viridiplantae</taxon>
        <taxon>Streptophyta</taxon>
        <taxon>Embryophyta</taxon>
        <taxon>Tracheophyta</taxon>
        <taxon>Spermatophyta</taxon>
        <taxon>Magnoliopsida</taxon>
        <taxon>eudicotyledons</taxon>
        <taxon>Gunneridae</taxon>
        <taxon>Pentapetalae</taxon>
        <taxon>rosids</taxon>
        <taxon>fabids</taxon>
        <taxon>Rosales</taxon>
        <taxon>Rosaceae</taxon>
        <taxon>Rosoideae</taxon>
        <taxon>Rosoideae incertae sedis</taxon>
        <taxon>Rosa</taxon>
    </lineage>
</organism>
<gene>
    <name evidence="2" type="ORF">RchiOBHm_Chr2g0148431</name>
</gene>
<sequence>MSWADFDKIGQGGFGAVYYAELTSKRKGRDETKRERERETREQARTKRRRRERREALA</sequence>
<dbReference type="Proteomes" id="UP000238479">
    <property type="component" value="Chromosome 2"/>
</dbReference>
<evidence type="ECO:0000313" key="2">
    <source>
        <dbReference type="EMBL" id="PRQ51800.1"/>
    </source>
</evidence>
<evidence type="ECO:0000313" key="3">
    <source>
        <dbReference type="Proteomes" id="UP000238479"/>
    </source>
</evidence>
<dbReference type="EMBL" id="PDCK01000040">
    <property type="protein sequence ID" value="PRQ51800.1"/>
    <property type="molecule type" value="Genomic_DNA"/>
</dbReference>
<evidence type="ECO:0000256" key="1">
    <source>
        <dbReference type="SAM" id="MobiDB-lite"/>
    </source>
</evidence>
<proteinExistence type="predicted"/>
<keyword evidence="3" id="KW-1185">Reference proteome</keyword>
<feature type="compositionally biased region" description="Basic and acidic residues" evidence="1">
    <location>
        <begin position="28"/>
        <end position="45"/>
    </location>
</feature>
<dbReference type="Gramene" id="PRQ51800">
    <property type="protein sequence ID" value="PRQ51800"/>
    <property type="gene ID" value="RchiOBHm_Chr2g0148431"/>
</dbReference>
<protein>
    <recommendedName>
        <fullName evidence="4">Protein kinase domain-containing protein</fullName>
    </recommendedName>
</protein>
<evidence type="ECO:0008006" key="4">
    <source>
        <dbReference type="Google" id="ProtNLM"/>
    </source>
</evidence>
<comment type="caution">
    <text evidence="2">The sequence shown here is derived from an EMBL/GenBank/DDBJ whole genome shotgun (WGS) entry which is preliminary data.</text>
</comment>
<dbReference type="AlphaFoldDB" id="A0A2P6RZG3"/>
<feature type="region of interest" description="Disordered" evidence="1">
    <location>
        <begin position="25"/>
        <end position="58"/>
    </location>
</feature>
<reference evidence="2 3" key="1">
    <citation type="journal article" date="2018" name="Nat. Genet.">
        <title>The Rosa genome provides new insights in the design of modern roses.</title>
        <authorList>
            <person name="Bendahmane M."/>
        </authorList>
    </citation>
    <scope>NUCLEOTIDE SEQUENCE [LARGE SCALE GENOMIC DNA]</scope>
    <source>
        <strain evidence="3">cv. Old Blush</strain>
    </source>
</reference>
<accession>A0A2P6RZG3</accession>
<name>A0A2P6RZG3_ROSCH</name>